<name>A0A1N7K660_9RHOB</name>
<evidence type="ECO:0000259" key="2">
    <source>
        <dbReference type="Pfam" id="PF07179"/>
    </source>
</evidence>
<dbReference type="EMBL" id="FTOQ01000001">
    <property type="protein sequence ID" value="SIS57103.1"/>
    <property type="molecule type" value="Genomic_DNA"/>
</dbReference>
<dbReference type="OrthoDB" id="7831317at2"/>
<protein>
    <submittedName>
        <fullName evidence="3">SseB protein N-terminal domain-containing protein</fullName>
    </submittedName>
</protein>
<dbReference type="Pfam" id="PF07179">
    <property type="entry name" value="SseB"/>
    <property type="match status" value="1"/>
</dbReference>
<proteinExistence type="predicted"/>
<feature type="domain" description="SseB protein N-terminal" evidence="2">
    <location>
        <begin position="8"/>
        <end position="120"/>
    </location>
</feature>
<accession>A0A1N7K660</accession>
<reference evidence="4" key="1">
    <citation type="submission" date="2017-01" db="EMBL/GenBank/DDBJ databases">
        <authorList>
            <person name="Varghese N."/>
            <person name="Submissions S."/>
        </authorList>
    </citation>
    <scope>NUCLEOTIDE SEQUENCE [LARGE SCALE GENOMIC DNA]</scope>
    <source>
        <strain evidence="4">DSM 29430</strain>
    </source>
</reference>
<dbReference type="Proteomes" id="UP000186684">
    <property type="component" value="Unassembled WGS sequence"/>
</dbReference>
<evidence type="ECO:0000313" key="3">
    <source>
        <dbReference type="EMBL" id="SIS57103.1"/>
    </source>
</evidence>
<dbReference type="STRING" id="633194.SAMN05421759_101489"/>
<gene>
    <name evidence="3" type="ORF">SAMN05421759_101489</name>
</gene>
<keyword evidence="4" id="KW-1185">Reference proteome</keyword>
<sequence>MEHETPLDAAFAAMEAAPDDDAARLRFYERLADTELHVLLSREMAGETLDPEIFEVEDTSFVLVFDSDARIARFVGKPAPYAALPGRVIAGMLAGQGVGLALNIEVAPSAYLVPPEAVAWLADTLGHGPQEGAARPAELHPPAGLPEALLSALDAKLGRAAGLARKAYLVGVTYDDGSRGHLLGITGARDGAEGPLARAVNEALVFSGIEAGALDVVFLSDSDAFTARIARVGLRFDLPEPVSRARVVPAPPGSDPEKPPKLR</sequence>
<organism evidence="3 4">
    <name type="scientific">Roseivivax lentus</name>
    <dbReference type="NCBI Taxonomy" id="633194"/>
    <lineage>
        <taxon>Bacteria</taxon>
        <taxon>Pseudomonadati</taxon>
        <taxon>Pseudomonadota</taxon>
        <taxon>Alphaproteobacteria</taxon>
        <taxon>Rhodobacterales</taxon>
        <taxon>Roseobacteraceae</taxon>
        <taxon>Roseivivax</taxon>
    </lineage>
</organism>
<evidence type="ECO:0000256" key="1">
    <source>
        <dbReference type="SAM" id="MobiDB-lite"/>
    </source>
</evidence>
<evidence type="ECO:0000313" key="4">
    <source>
        <dbReference type="Proteomes" id="UP000186684"/>
    </source>
</evidence>
<feature type="region of interest" description="Disordered" evidence="1">
    <location>
        <begin position="244"/>
        <end position="263"/>
    </location>
</feature>
<dbReference type="RefSeq" id="WP_076444620.1">
    <property type="nucleotide sequence ID" value="NZ_FTOQ01000001.1"/>
</dbReference>
<dbReference type="AlphaFoldDB" id="A0A1N7K660"/>
<dbReference type="InterPro" id="IPR009839">
    <property type="entry name" value="SseB_N"/>
</dbReference>